<reference evidence="1 2" key="1">
    <citation type="submission" date="2024-07" db="EMBL/GenBank/DDBJ databases">
        <title>Section-level genome sequencing and comparative genomics of Aspergillus sections Usti and Cavernicolus.</title>
        <authorList>
            <consortium name="Lawrence Berkeley National Laboratory"/>
            <person name="Nybo J.L."/>
            <person name="Vesth T.C."/>
            <person name="Theobald S."/>
            <person name="Frisvad J.C."/>
            <person name="Larsen T.O."/>
            <person name="Kjaerboelling I."/>
            <person name="Rothschild-Mancinelli K."/>
            <person name="Lyhne E.K."/>
            <person name="Kogle M.E."/>
            <person name="Barry K."/>
            <person name="Clum A."/>
            <person name="Na H."/>
            <person name="Ledsgaard L."/>
            <person name="Lin J."/>
            <person name="Lipzen A."/>
            <person name="Kuo A."/>
            <person name="Riley R."/>
            <person name="Mondo S."/>
            <person name="Labutti K."/>
            <person name="Haridas S."/>
            <person name="Pangalinan J."/>
            <person name="Salamov A.A."/>
            <person name="Simmons B.A."/>
            <person name="Magnuson J.K."/>
            <person name="Chen J."/>
            <person name="Drula E."/>
            <person name="Henrissat B."/>
            <person name="Wiebenga A."/>
            <person name="Lubbers R.J."/>
            <person name="Gomes A.C."/>
            <person name="Macurrencykelacurrency M.R."/>
            <person name="Stajich J."/>
            <person name="Grigoriev I.V."/>
            <person name="Mortensen U.H."/>
            <person name="De Vries R.P."/>
            <person name="Baker S.E."/>
            <person name="Andersen M.R."/>
        </authorList>
    </citation>
    <scope>NUCLEOTIDE SEQUENCE [LARGE SCALE GENOMIC DNA]</scope>
    <source>
        <strain evidence="1 2">CBS 449.75</strain>
    </source>
</reference>
<dbReference type="EMBL" id="JBFXLQ010000047">
    <property type="protein sequence ID" value="KAL2863795.1"/>
    <property type="molecule type" value="Genomic_DNA"/>
</dbReference>
<protein>
    <submittedName>
        <fullName evidence="1">Uncharacterized protein</fullName>
    </submittedName>
</protein>
<organism evidence="1 2">
    <name type="scientific">Aspergillus lucknowensis</name>
    <dbReference type="NCBI Taxonomy" id="176173"/>
    <lineage>
        <taxon>Eukaryota</taxon>
        <taxon>Fungi</taxon>
        <taxon>Dikarya</taxon>
        <taxon>Ascomycota</taxon>
        <taxon>Pezizomycotina</taxon>
        <taxon>Eurotiomycetes</taxon>
        <taxon>Eurotiomycetidae</taxon>
        <taxon>Eurotiales</taxon>
        <taxon>Aspergillaceae</taxon>
        <taxon>Aspergillus</taxon>
        <taxon>Aspergillus subgen. Nidulantes</taxon>
    </lineage>
</organism>
<dbReference type="GeneID" id="98145088"/>
<evidence type="ECO:0000313" key="1">
    <source>
        <dbReference type="EMBL" id="KAL2863795.1"/>
    </source>
</evidence>
<evidence type="ECO:0000313" key="2">
    <source>
        <dbReference type="Proteomes" id="UP001610432"/>
    </source>
</evidence>
<keyword evidence="2" id="KW-1185">Reference proteome</keyword>
<dbReference type="RefSeq" id="XP_070882774.1">
    <property type="nucleotide sequence ID" value="XM_071030016.1"/>
</dbReference>
<gene>
    <name evidence="1" type="ORF">BJX67DRAFT_362658</name>
</gene>
<accession>A0ABR4LH02</accession>
<proteinExistence type="predicted"/>
<name>A0ABR4LH02_9EURO</name>
<comment type="caution">
    <text evidence="1">The sequence shown here is derived from an EMBL/GenBank/DDBJ whole genome shotgun (WGS) entry which is preliminary data.</text>
</comment>
<dbReference type="Proteomes" id="UP001610432">
    <property type="component" value="Unassembled WGS sequence"/>
</dbReference>
<sequence>MHMGMCGKLALNEGMKVVVWGTAAKYGTPEMLDALHQDGPFFSWHAYDAWLYFLADEGKNFRVYYRIRDHYRAHEEREMLKFARKGQVMDESPRNQRLPPLLDCLYQLSANNPKLELDYFIMHEATRPLHRDEQ</sequence>